<dbReference type="OrthoDB" id="8447652at2"/>
<evidence type="ECO:0000313" key="2">
    <source>
        <dbReference type="EMBL" id="SHO56883.1"/>
    </source>
</evidence>
<dbReference type="AlphaFoldDB" id="A0A1M7YWI6"/>
<evidence type="ECO:0000313" key="3">
    <source>
        <dbReference type="Proteomes" id="UP000184600"/>
    </source>
</evidence>
<dbReference type="Pfam" id="PF10063">
    <property type="entry name" value="DUF2301"/>
    <property type="match status" value="1"/>
</dbReference>
<protein>
    <submittedName>
        <fullName evidence="2">Uncharacterized protein</fullName>
    </submittedName>
</protein>
<reference evidence="3" key="1">
    <citation type="submission" date="2016-12" db="EMBL/GenBank/DDBJ databases">
        <authorList>
            <person name="Rodrigo-Torres L."/>
            <person name="Arahal R.D."/>
            <person name="Lucena T."/>
        </authorList>
    </citation>
    <scope>NUCLEOTIDE SEQUENCE [LARGE SCALE GENOMIC DNA]</scope>
</reference>
<gene>
    <name evidence="2" type="ORF">VQ7734_02652</name>
</gene>
<keyword evidence="1" id="KW-0472">Membrane</keyword>
<evidence type="ECO:0000256" key="1">
    <source>
        <dbReference type="SAM" id="Phobius"/>
    </source>
</evidence>
<dbReference type="STRING" id="1117707.VQ7734_02652"/>
<keyword evidence="1" id="KW-0812">Transmembrane</keyword>
<feature type="transmembrane region" description="Helical" evidence="1">
    <location>
        <begin position="77"/>
        <end position="95"/>
    </location>
</feature>
<organism evidence="2 3">
    <name type="scientific">Vibrio quintilis</name>
    <dbReference type="NCBI Taxonomy" id="1117707"/>
    <lineage>
        <taxon>Bacteria</taxon>
        <taxon>Pseudomonadati</taxon>
        <taxon>Pseudomonadota</taxon>
        <taxon>Gammaproteobacteria</taxon>
        <taxon>Vibrionales</taxon>
        <taxon>Vibrionaceae</taxon>
        <taxon>Vibrio</taxon>
    </lineage>
</organism>
<accession>A0A1M7YWI6</accession>
<name>A0A1M7YWI6_9VIBR</name>
<dbReference type="InterPro" id="IPR019275">
    <property type="entry name" value="DUF2301"/>
</dbReference>
<sequence length="186" mass="20694">MANPEHEEILDFHDKVSVVLYRAGISVFALFLLAYAVVLIAKAGLFVVPDGIRLTILSGLVLGVVFSAANIHVYSKTVRFFIAFPGWIGMFLMITDPLHTRLWLSLGCLFITFSGIALKESFCFQVTGLKFVPFFLAAGAGLMLFELLWQSGVLLLAAGVVLLYLSKEKWQMPLHYDIGDKSRYQV</sequence>
<feature type="transmembrane region" description="Helical" evidence="1">
    <location>
        <begin position="102"/>
        <end position="122"/>
    </location>
</feature>
<feature type="transmembrane region" description="Helical" evidence="1">
    <location>
        <begin position="134"/>
        <end position="165"/>
    </location>
</feature>
<proteinExistence type="predicted"/>
<keyword evidence="1" id="KW-1133">Transmembrane helix</keyword>
<dbReference type="EMBL" id="FRFG01000029">
    <property type="protein sequence ID" value="SHO56883.1"/>
    <property type="molecule type" value="Genomic_DNA"/>
</dbReference>
<feature type="transmembrane region" description="Helical" evidence="1">
    <location>
        <begin position="52"/>
        <end position="71"/>
    </location>
</feature>
<dbReference type="RefSeq" id="WP_073583319.1">
    <property type="nucleotide sequence ID" value="NZ_AP024897.1"/>
</dbReference>
<keyword evidence="3" id="KW-1185">Reference proteome</keyword>
<feature type="transmembrane region" description="Helical" evidence="1">
    <location>
        <begin position="20"/>
        <end position="40"/>
    </location>
</feature>
<dbReference type="Proteomes" id="UP000184600">
    <property type="component" value="Unassembled WGS sequence"/>
</dbReference>